<keyword evidence="1" id="KW-0472">Membrane</keyword>
<feature type="transmembrane region" description="Helical" evidence="1">
    <location>
        <begin position="110"/>
        <end position="132"/>
    </location>
</feature>
<keyword evidence="3" id="KW-1185">Reference proteome</keyword>
<dbReference type="EMBL" id="BDIP01002629">
    <property type="protein sequence ID" value="GIQ86584.1"/>
    <property type="molecule type" value="Genomic_DNA"/>
</dbReference>
<organism evidence="2 3">
    <name type="scientific">Kipferlia bialata</name>
    <dbReference type="NCBI Taxonomy" id="797122"/>
    <lineage>
        <taxon>Eukaryota</taxon>
        <taxon>Metamonada</taxon>
        <taxon>Carpediemonas-like organisms</taxon>
        <taxon>Kipferlia</taxon>
    </lineage>
</organism>
<keyword evidence="1" id="KW-1133">Transmembrane helix</keyword>
<dbReference type="AlphaFoldDB" id="A0A9K3D3F6"/>
<name>A0A9K3D3F6_9EUKA</name>
<dbReference type="Proteomes" id="UP000265618">
    <property type="component" value="Unassembled WGS sequence"/>
</dbReference>
<evidence type="ECO:0000313" key="3">
    <source>
        <dbReference type="Proteomes" id="UP000265618"/>
    </source>
</evidence>
<gene>
    <name evidence="2" type="ORF">KIPB_008464</name>
</gene>
<evidence type="ECO:0000256" key="1">
    <source>
        <dbReference type="SAM" id="Phobius"/>
    </source>
</evidence>
<sequence length="165" mass="18047">MTACPLTDRGGNYHWGATRKVYEETERECENGSVRPCVPASEAQPMWLFNDEVLLRDTLAQGSGWQRCLDGQYEHGCMVTSCGGMTNMEVRSLMGQVVCVPNTALTVIRWFGSNLLTLCLCALIIALGVLYGRTVIVSHRTKHRGVPLGGEGTSLVNEVTPDVLT</sequence>
<evidence type="ECO:0000313" key="2">
    <source>
        <dbReference type="EMBL" id="GIQ86584.1"/>
    </source>
</evidence>
<comment type="caution">
    <text evidence="2">The sequence shown here is derived from an EMBL/GenBank/DDBJ whole genome shotgun (WGS) entry which is preliminary data.</text>
</comment>
<accession>A0A9K3D3F6</accession>
<protein>
    <submittedName>
        <fullName evidence="2">Uncharacterized protein</fullName>
    </submittedName>
</protein>
<keyword evidence="1" id="KW-0812">Transmembrane</keyword>
<proteinExistence type="predicted"/>
<reference evidence="2 3" key="1">
    <citation type="journal article" date="2018" name="PLoS ONE">
        <title>The draft genome of Kipferlia bialata reveals reductive genome evolution in fornicate parasites.</title>
        <authorList>
            <person name="Tanifuji G."/>
            <person name="Takabayashi S."/>
            <person name="Kume K."/>
            <person name="Takagi M."/>
            <person name="Nakayama T."/>
            <person name="Kamikawa R."/>
            <person name="Inagaki Y."/>
            <person name="Hashimoto T."/>
        </authorList>
    </citation>
    <scope>NUCLEOTIDE SEQUENCE [LARGE SCALE GENOMIC DNA]</scope>
    <source>
        <strain evidence="2">NY0173</strain>
    </source>
</reference>